<organism evidence="7 8">
    <name type="scientific">Lepisosteus oculatus</name>
    <name type="common">Spotted gar</name>
    <dbReference type="NCBI Taxonomy" id="7918"/>
    <lineage>
        <taxon>Eukaryota</taxon>
        <taxon>Metazoa</taxon>
        <taxon>Chordata</taxon>
        <taxon>Craniata</taxon>
        <taxon>Vertebrata</taxon>
        <taxon>Euteleostomi</taxon>
        <taxon>Actinopterygii</taxon>
        <taxon>Neopterygii</taxon>
        <taxon>Holostei</taxon>
        <taxon>Semionotiformes</taxon>
        <taxon>Lepisosteidae</taxon>
        <taxon>Lepisosteus</taxon>
    </lineage>
</organism>
<dbReference type="Pfam" id="PF06388">
    <property type="entry name" value="DUF1075"/>
    <property type="match status" value="1"/>
</dbReference>
<keyword evidence="5 6" id="KW-0472">Membrane</keyword>
<dbReference type="eggNOG" id="ENOG502S1PN">
    <property type="taxonomic scope" value="Eukaryota"/>
</dbReference>
<dbReference type="Proteomes" id="UP000018468">
    <property type="component" value="Linkage group LG1"/>
</dbReference>
<proteinExistence type="inferred from homology"/>
<reference evidence="8" key="1">
    <citation type="submission" date="2011-12" db="EMBL/GenBank/DDBJ databases">
        <title>The Draft Genome of Lepisosteus oculatus.</title>
        <authorList>
            <consortium name="The Broad Institute Genome Assembly &amp; Analysis Group"/>
            <consortium name="Computational R&amp;D Group"/>
            <consortium name="and Sequencing Platform"/>
            <person name="Di Palma F."/>
            <person name="Alfoldi J."/>
            <person name="Johnson J."/>
            <person name="Berlin A."/>
            <person name="Gnerre S."/>
            <person name="Jaffe D."/>
            <person name="MacCallum I."/>
            <person name="Young S."/>
            <person name="Walker B.J."/>
            <person name="Lander E.S."/>
            <person name="Lindblad-Toh K."/>
        </authorList>
    </citation>
    <scope>NUCLEOTIDE SEQUENCE [LARGE SCALE GENOMIC DNA]</scope>
</reference>
<dbReference type="EMBL" id="AHAT01026721">
    <property type="status" value="NOT_ANNOTATED_CDS"/>
    <property type="molecule type" value="Genomic_DNA"/>
</dbReference>
<keyword evidence="3 6" id="KW-0812">Transmembrane</keyword>
<dbReference type="OrthoDB" id="8193498at2759"/>
<dbReference type="AlphaFoldDB" id="W5NKK6"/>
<dbReference type="KEGG" id="loc:102693471"/>
<comment type="similarity">
    <text evidence="2">Belongs to the UPF0389 family.</text>
</comment>
<name>W5NKK6_LEPOC</name>
<protein>
    <submittedName>
        <fullName evidence="7">Family with sequence similarity 162 member B</fullName>
    </submittedName>
</protein>
<dbReference type="RefSeq" id="XP_015211413.1">
    <property type="nucleotide sequence ID" value="XM_015355927.1"/>
</dbReference>
<evidence type="ECO:0000313" key="8">
    <source>
        <dbReference type="Proteomes" id="UP000018468"/>
    </source>
</evidence>
<evidence type="ECO:0000256" key="1">
    <source>
        <dbReference type="ARBA" id="ARBA00004167"/>
    </source>
</evidence>
<comment type="subcellular location">
    <subcellularLocation>
        <location evidence="1">Membrane</location>
        <topology evidence="1">Single-pass membrane protein</topology>
    </subcellularLocation>
</comment>
<evidence type="ECO:0000256" key="4">
    <source>
        <dbReference type="ARBA" id="ARBA00022989"/>
    </source>
</evidence>
<sequence>MLSTTLNSFPELLLSRVKRFICARVTFNNQMRLYTSNAKKPCDKIVLKPEGTDPVHRTPGYKPSRFDKKILLWSGRFKTEDDIPAIVSFEMLATARNKARVKICYIMIGMTVVACFVMIASGKRAAERHETLTSWNLAKKAKWKEEAKHEQQQLINTAASKNQ</sequence>
<feature type="transmembrane region" description="Helical" evidence="6">
    <location>
        <begin position="103"/>
        <end position="122"/>
    </location>
</feature>
<dbReference type="PANTHER" id="PTHR13674:SF3">
    <property type="entry name" value="PROTEIN FAM162B"/>
    <property type="match status" value="1"/>
</dbReference>
<dbReference type="InParanoid" id="W5NKK6"/>
<dbReference type="STRING" id="7918.ENSLOCP00000021165"/>
<reference evidence="7" key="2">
    <citation type="submission" date="2025-08" db="UniProtKB">
        <authorList>
            <consortium name="Ensembl"/>
        </authorList>
    </citation>
    <scope>IDENTIFICATION</scope>
</reference>
<evidence type="ECO:0000256" key="3">
    <source>
        <dbReference type="ARBA" id="ARBA00022692"/>
    </source>
</evidence>
<dbReference type="Bgee" id="ENSLOCG00000017127">
    <property type="expression patterns" value="Expressed in heart"/>
</dbReference>
<dbReference type="PANTHER" id="PTHR13674">
    <property type="entry name" value="GROWTH AND TRANSFORMATION-DEPENDENT PROTEIN"/>
    <property type="match status" value="1"/>
</dbReference>
<reference evidence="7" key="3">
    <citation type="submission" date="2025-09" db="UniProtKB">
        <authorList>
            <consortium name="Ensembl"/>
        </authorList>
    </citation>
    <scope>IDENTIFICATION</scope>
</reference>
<evidence type="ECO:0000256" key="6">
    <source>
        <dbReference type="SAM" id="Phobius"/>
    </source>
</evidence>
<evidence type="ECO:0000256" key="2">
    <source>
        <dbReference type="ARBA" id="ARBA00007363"/>
    </source>
</evidence>
<evidence type="ECO:0000313" key="7">
    <source>
        <dbReference type="Ensembl" id="ENSLOCP00000021165.1"/>
    </source>
</evidence>
<dbReference type="HOGENOM" id="CLU_122911_0_0_1"/>
<accession>W5NKK6</accession>
<dbReference type="Ensembl" id="ENSLOCT00000021201.1">
    <property type="protein sequence ID" value="ENSLOCP00000021165.1"/>
    <property type="gene ID" value="ENSLOCG00000017127.1"/>
</dbReference>
<dbReference type="GeneID" id="102693471"/>
<dbReference type="GeneTree" id="ENSGT00640000091497"/>
<keyword evidence="8" id="KW-1185">Reference proteome</keyword>
<dbReference type="InterPro" id="IPR009432">
    <property type="entry name" value="DUF1075"/>
</dbReference>
<dbReference type="GO" id="GO:0016020">
    <property type="term" value="C:membrane"/>
    <property type="evidence" value="ECO:0007669"/>
    <property type="project" value="UniProtKB-SubCell"/>
</dbReference>
<keyword evidence="4 6" id="KW-1133">Transmembrane helix</keyword>
<evidence type="ECO:0000256" key="5">
    <source>
        <dbReference type="ARBA" id="ARBA00023136"/>
    </source>
</evidence>